<name>A0A8J6J7A1_9FIRM</name>
<dbReference type="InterPro" id="IPR043137">
    <property type="entry name" value="GGT_ssub_C"/>
</dbReference>
<dbReference type="EMBL" id="JACOPO010000001">
    <property type="protein sequence ID" value="MBC5721707.1"/>
    <property type="molecule type" value="Genomic_DNA"/>
</dbReference>
<evidence type="ECO:0000313" key="1">
    <source>
        <dbReference type="EMBL" id="MBC5721707.1"/>
    </source>
</evidence>
<gene>
    <name evidence="1" type="ORF">H8S11_02565</name>
</gene>
<evidence type="ECO:0000313" key="2">
    <source>
        <dbReference type="Proteomes" id="UP000628736"/>
    </source>
</evidence>
<protein>
    <submittedName>
        <fullName evidence="1">Gamma-glutamyltransferase family protein</fullName>
    </submittedName>
</protein>
<reference evidence="1" key="1">
    <citation type="submission" date="2020-08" db="EMBL/GenBank/DDBJ databases">
        <title>Genome public.</title>
        <authorList>
            <person name="Liu C."/>
            <person name="Sun Q."/>
        </authorList>
    </citation>
    <scope>NUCLEOTIDE SEQUENCE</scope>
    <source>
        <strain evidence="1">NSJ-23</strain>
    </source>
</reference>
<sequence>MPQFDPQKYSYPSRRNVVYARRAMACTSVPLGAQIGLDVMKAGGNAMDAAVAMAAAMPILEPTGNGLGSDCFALIWVEKEKKLYGLNASGVAPMALDAKMVRAMGHSEMPKTGWLPTMVPGAPAGWAAINKKFGAKPLSELFAPAISYAREGYPVPVNLEPQWEKDSQRIAAARSKEPAPHSYWWNTFMKEDGTHYRAGELFRWEEYAQTMEELAATDCESYYRGPLMEKIVAFSRETGGYFCEDDFRNYQPMWVEPITTDYKGYTVCEIPPNGHGITVLMALNILKGLELSQVKDCADTYHKILESIKLAFADTKTYVADPRYMKTKVEDMLSEEYAAQRRALISDRALMPEAGAPSCGGTIYLCTADPEGNMVSFIQSNYTTFGAGVAIPGTGISLQNRGANFSLEENSDNCLTGGKRSYHTIIPGFMMKDGDAVGPFGVMGAFMQPQGHVLVAVNTIDYHMNPQEALDAPRIQWVGGKHIQLEREVPAHIGRELADMGHEVEVLNTNITMGRGQIIWRTENGMLVGGTEPRCDGTVAAW</sequence>
<dbReference type="PANTHER" id="PTHR43881">
    <property type="entry name" value="GAMMA-GLUTAMYLTRANSPEPTIDASE (AFU_ORTHOLOGUE AFUA_4G13580)"/>
    <property type="match status" value="1"/>
</dbReference>
<dbReference type="InterPro" id="IPR052896">
    <property type="entry name" value="GGT-like_enzyme"/>
</dbReference>
<dbReference type="PANTHER" id="PTHR43881:SF1">
    <property type="entry name" value="GAMMA-GLUTAMYLTRANSPEPTIDASE (AFU_ORTHOLOGUE AFUA_4G13580)"/>
    <property type="match status" value="1"/>
</dbReference>
<dbReference type="InterPro" id="IPR029055">
    <property type="entry name" value="Ntn_hydrolases_N"/>
</dbReference>
<dbReference type="Gene3D" id="1.10.246.130">
    <property type="match status" value="1"/>
</dbReference>
<dbReference type="InterPro" id="IPR043138">
    <property type="entry name" value="GGT_lsub"/>
</dbReference>
<dbReference type="SUPFAM" id="SSF56235">
    <property type="entry name" value="N-terminal nucleophile aminohydrolases (Ntn hydrolases)"/>
    <property type="match status" value="1"/>
</dbReference>
<accession>A0A8J6J7A1</accession>
<dbReference type="PRINTS" id="PR01210">
    <property type="entry name" value="GGTRANSPTASE"/>
</dbReference>
<comment type="caution">
    <text evidence="1">The sequence shown here is derived from an EMBL/GenBank/DDBJ whole genome shotgun (WGS) entry which is preliminary data.</text>
</comment>
<dbReference type="AlphaFoldDB" id="A0A8J6J7A1"/>
<keyword evidence="2" id="KW-1185">Reference proteome</keyword>
<dbReference type="Proteomes" id="UP000628736">
    <property type="component" value="Unassembled WGS sequence"/>
</dbReference>
<organism evidence="1 2">
    <name type="scientific">Flintibacter hominis</name>
    <dbReference type="NCBI Taxonomy" id="2763048"/>
    <lineage>
        <taxon>Bacteria</taxon>
        <taxon>Bacillati</taxon>
        <taxon>Bacillota</taxon>
        <taxon>Clostridia</taxon>
        <taxon>Eubacteriales</taxon>
        <taxon>Flintibacter</taxon>
    </lineage>
</organism>
<dbReference type="RefSeq" id="WP_186852074.1">
    <property type="nucleotide sequence ID" value="NZ_JACOPO010000001.1"/>
</dbReference>
<dbReference type="Pfam" id="PF01019">
    <property type="entry name" value="G_glu_transpept"/>
    <property type="match status" value="1"/>
</dbReference>
<proteinExistence type="predicted"/>
<dbReference type="Gene3D" id="3.60.20.40">
    <property type="match status" value="1"/>
</dbReference>